<evidence type="ECO:0000256" key="7">
    <source>
        <dbReference type="ARBA" id="ARBA00023242"/>
    </source>
</evidence>
<keyword evidence="4" id="KW-0677">Repeat</keyword>
<dbReference type="InterPro" id="IPR049017">
    <property type="entry name" value="Nab2_Znf4"/>
</dbReference>
<keyword evidence="3" id="KW-0479">Metal-binding</keyword>
<dbReference type="InterPro" id="IPR043094">
    <property type="entry name" value="Nab2/ZC3H14_N_sf"/>
</dbReference>
<evidence type="ECO:0000256" key="3">
    <source>
        <dbReference type="ARBA" id="ARBA00022723"/>
    </source>
</evidence>
<dbReference type="InterPro" id="IPR048410">
    <property type="entry name" value="Znf-CCCH_2-like_3"/>
</dbReference>
<evidence type="ECO:0000313" key="11">
    <source>
        <dbReference type="EMBL" id="CAK9438767.1"/>
    </source>
</evidence>
<name>A0ABP0ZN15_9ASCO</name>
<evidence type="ECO:0000259" key="9">
    <source>
        <dbReference type="Pfam" id="PF21457"/>
    </source>
</evidence>
<dbReference type="Gene3D" id="4.10.1000.40">
    <property type="match status" value="3"/>
</dbReference>
<evidence type="ECO:0000256" key="8">
    <source>
        <dbReference type="SAM" id="MobiDB-lite"/>
    </source>
</evidence>
<dbReference type="Pfam" id="PF21803">
    <property type="entry name" value="Nab2-zf4"/>
    <property type="match status" value="1"/>
</dbReference>
<comment type="similarity">
    <text evidence="2">Belongs to the ZC3H14 family.</text>
</comment>
<keyword evidence="6" id="KW-0862">Zinc</keyword>
<dbReference type="PANTHER" id="PTHR14738">
    <property type="entry name" value="ZINC FINGER CCCH DOMAIN-CONTAINING PROTEIN 14"/>
    <property type="match status" value="1"/>
</dbReference>
<sequence length="523" mass="56767">MKIELSPEVDAELRFNLIKEINRLYGKPEGEAADIAEYLIYCITEGKKHEDIVQEVQEIAGIPIDSHFINEIYVEIDKISNQRNPPAAAAAAAAPASAFPQARSEMEGTGRDTVSDAFHRDSSSNTTVGAGGAAAPNSTTVVNDRSSYAPTAPKQLTDEEKLSLRRKRFGDSATGPSRASTTARSSMSASAGRSIDNRVSKLPPHSSSSFSSSSFSSSSGASSRPSGPSSGHAPPRASAGISKTRTSDRNHAPRAPQITQRLENFVKGGQQDSGVSRIVAAKRTGRCPDAPNCKNRECENYHPTKECFAFPNCNNPPGTCKYLHPGEDDELMKKLQERQKEYEKNKLNYLAVQQGACKFGPTCAKDNCPYAHPTPANPQARIRTLEWCSAGKDCVDETCDKSHPRSPNVEAKNIPSAASLALEQCKFGMQCTNARCPRRHATSAVQCRNGALCTRPDCTFAHPINEECRFGVNCTAQFCLFQHPPERQIQSSTWTSGPSNQATVTNRQFAVGDDQVVEQIVQQ</sequence>
<evidence type="ECO:0000256" key="4">
    <source>
        <dbReference type="ARBA" id="ARBA00022737"/>
    </source>
</evidence>
<dbReference type="GeneID" id="92208187"/>
<evidence type="ECO:0000256" key="6">
    <source>
        <dbReference type="ARBA" id="ARBA00022833"/>
    </source>
</evidence>
<dbReference type="Pfam" id="PF14608">
    <property type="entry name" value="zf-CCCH_2"/>
    <property type="match status" value="4"/>
</dbReference>
<dbReference type="Gene3D" id="1.10.340.40">
    <property type="entry name" value="Nuclear abundant poly(A) RNA-bind protein 2, N-terminal domain"/>
    <property type="match status" value="1"/>
</dbReference>
<evidence type="ECO:0000259" key="10">
    <source>
        <dbReference type="Pfam" id="PF21803"/>
    </source>
</evidence>
<evidence type="ECO:0008006" key="13">
    <source>
        <dbReference type="Google" id="ProtNLM"/>
    </source>
</evidence>
<evidence type="ECO:0000256" key="1">
    <source>
        <dbReference type="ARBA" id="ARBA00004123"/>
    </source>
</evidence>
<dbReference type="EMBL" id="OZ022407">
    <property type="protein sequence ID" value="CAK9438767.1"/>
    <property type="molecule type" value="Genomic_DNA"/>
</dbReference>
<dbReference type="Pfam" id="PF21457">
    <property type="entry name" value="zf-CCCH_2-like_3"/>
    <property type="match status" value="1"/>
</dbReference>
<feature type="domain" description="Nab2 type CCCH zinc finger 4" evidence="10">
    <location>
        <begin position="376"/>
        <end position="404"/>
    </location>
</feature>
<feature type="region of interest" description="Disordered" evidence="8">
    <location>
        <begin position="95"/>
        <end position="259"/>
    </location>
</feature>
<keyword evidence="7" id="KW-0539">Nucleus</keyword>
<feature type="compositionally biased region" description="Basic and acidic residues" evidence="8">
    <location>
        <begin position="104"/>
        <end position="122"/>
    </location>
</feature>
<organism evidence="11 12">
    <name type="scientific">Lodderomyces beijingensis</name>
    <dbReference type="NCBI Taxonomy" id="1775926"/>
    <lineage>
        <taxon>Eukaryota</taxon>
        <taxon>Fungi</taxon>
        <taxon>Dikarya</taxon>
        <taxon>Ascomycota</taxon>
        <taxon>Saccharomycotina</taxon>
        <taxon>Pichiomycetes</taxon>
        <taxon>Debaryomycetaceae</taxon>
        <taxon>Candida/Lodderomyces clade</taxon>
        <taxon>Lodderomyces</taxon>
    </lineage>
</organism>
<proteinExistence type="inferred from homology"/>
<feature type="compositionally biased region" description="Low complexity" evidence="8">
    <location>
        <begin position="203"/>
        <end position="240"/>
    </location>
</feature>
<evidence type="ECO:0000256" key="2">
    <source>
        <dbReference type="ARBA" id="ARBA00008423"/>
    </source>
</evidence>
<reference evidence="11 12" key="1">
    <citation type="submission" date="2024-03" db="EMBL/GenBank/DDBJ databases">
        <authorList>
            <person name="Brejova B."/>
        </authorList>
    </citation>
    <scope>NUCLEOTIDE SEQUENCE [LARGE SCALE GENOMIC DNA]</scope>
    <source>
        <strain evidence="11 12">CBS 14171</strain>
    </source>
</reference>
<feature type="compositionally biased region" description="Low complexity" evidence="8">
    <location>
        <begin position="172"/>
        <end position="194"/>
    </location>
</feature>
<keyword evidence="12" id="KW-1185">Reference proteome</keyword>
<dbReference type="Proteomes" id="UP001497383">
    <property type="component" value="Chromosome 3"/>
</dbReference>
<feature type="compositionally biased region" description="Polar residues" evidence="8">
    <location>
        <begin position="136"/>
        <end position="149"/>
    </location>
</feature>
<keyword evidence="5" id="KW-0863">Zinc-finger</keyword>
<evidence type="ECO:0000256" key="5">
    <source>
        <dbReference type="ARBA" id="ARBA00022771"/>
    </source>
</evidence>
<dbReference type="RefSeq" id="XP_066829929.1">
    <property type="nucleotide sequence ID" value="XM_066973051.1"/>
</dbReference>
<feature type="domain" description="RNA-binding Nab2-type zinc finger" evidence="9">
    <location>
        <begin position="305"/>
        <end position="333"/>
    </location>
</feature>
<evidence type="ECO:0000313" key="12">
    <source>
        <dbReference type="Proteomes" id="UP001497383"/>
    </source>
</evidence>
<protein>
    <recommendedName>
        <fullName evidence="13">Nuclear polyadenylated RNA-binding protein NAB2</fullName>
    </recommendedName>
</protein>
<gene>
    <name evidence="11" type="ORF">LODBEIA_P29910</name>
</gene>
<dbReference type="InterPro" id="IPR040366">
    <property type="entry name" value="Nab2/ZC3H14"/>
</dbReference>
<accession>A0ABP0ZN15</accession>
<dbReference type="PANTHER" id="PTHR14738:SF29">
    <property type="entry name" value="ZINC FINGER CCCH DOMAIN-CONTAINING PROTEIN 14"/>
    <property type="match status" value="1"/>
</dbReference>
<comment type="subcellular location">
    <subcellularLocation>
        <location evidence="1">Nucleus</location>
    </subcellularLocation>
</comment>